<organism evidence="2 3">
    <name type="scientific">Muraenolepis orangiensis</name>
    <name type="common">Patagonian moray cod</name>
    <dbReference type="NCBI Taxonomy" id="630683"/>
    <lineage>
        <taxon>Eukaryota</taxon>
        <taxon>Metazoa</taxon>
        <taxon>Chordata</taxon>
        <taxon>Craniata</taxon>
        <taxon>Vertebrata</taxon>
        <taxon>Euteleostomi</taxon>
        <taxon>Actinopterygii</taxon>
        <taxon>Neopterygii</taxon>
        <taxon>Teleostei</taxon>
        <taxon>Neoteleostei</taxon>
        <taxon>Acanthomorphata</taxon>
        <taxon>Zeiogadaria</taxon>
        <taxon>Gadariae</taxon>
        <taxon>Gadiformes</taxon>
        <taxon>Muraenolepidoidei</taxon>
        <taxon>Muraenolepididae</taxon>
        <taxon>Muraenolepis</taxon>
    </lineage>
</organism>
<evidence type="ECO:0000313" key="2">
    <source>
        <dbReference type="EMBL" id="KAJ3601549.1"/>
    </source>
</evidence>
<accession>A0A9Q0E5X9</accession>
<evidence type="ECO:0000313" key="3">
    <source>
        <dbReference type="Proteomes" id="UP001148018"/>
    </source>
</evidence>
<name>A0A9Q0E5X9_9TELE</name>
<gene>
    <name evidence="2" type="ORF">NHX12_032517</name>
</gene>
<evidence type="ECO:0000256" key="1">
    <source>
        <dbReference type="SAM" id="MobiDB-lite"/>
    </source>
</evidence>
<dbReference type="Proteomes" id="UP001148018">
    <property type="component" value="Unassembled WGS sequence"/>
</dbReference>
<sequence>MPSHPSEAGPLQQRDEAPIEAGPLQQRDKAGPLQQRPGSRGWASTAETRLQRMGLYSRDQASTAETRLCSRLYSRESRLGLYSKVTAARLSLMICSMATWKTTCMFSVSVTVVKW</sequence>
<feature type="region of interest" description="Disordered" evidence="1">
    <location>
        <begin position="1"/>
        <end position="45"/>
    </location>
</feature>
<reference evidence="2" key="1">
    <citation type="submission" date="2022-07" db="EMBL/GenBank/DDBJ databases">
        <title>Chromosome-level genome of Muraenolepis orangiensis.</title>
        <authorList>
            <person name="Kim J."/>
        </authorList>
    </citation>
    <scope>NUCLEOTIDE SEQUENCE</scope>
    <source>
        <strain evidence="2">KU_S4_2022</strain>
        <tissue evidence="2">Muscle</tissue>
    </source>
</reference>
<proteinExistence type="predicted"/>
<keyword evidence="3" id="KW-1185">Reference proteome</keyword>
<comment type="caution">
    <text evidence="2">The sequence shown here is derived from an EMBL/GenBank/DDBJ whole genome shotgun (WGS) entry which is preliminary data.</text>
</comment>
<protein>
    <submittedName>
        <fullName evidence="2">Uncharacterized protein</fullName>
    </submittedName>
</protein>
<dbReference type="EMBL" id="JANIIK010000047">
    <property type="protein sequence ID" value="KAJ3601549.1"/>
    <property type="molecule type" value="Genomic_DNA"/>
</dbReference>
<dbReference type="AlphaFoldDB" id="A0A9Q0E5X9"/>